<dbReference type="GO" id="GO:0046872">
    <property type="term" value="F:metal ion binding"/>
    <property type="evidence" value="ECO:0007669"/>
    <property type="project" value="UniProtKB-KW"/>
</dbReference>
<dbReference type="CDD" id="cd00207">
    <property type="entry name" value="fer2"/>
    <property type="match status" value="1"/>
</dbReference>
<evidence type="ECO:0000313" key="11">
    <source>
        <dbReference type="EMBL" id="AYO27781.1"/>
    </source>
</evidence>
<dbReference type="InterPro" id="IPR006058">
    <property type="entry name" value="2Fe2S_fd_BS"/>
</dbReference>
<evidence type="ECO:0000256" key="1">
    <source>
        <dbReference type="ARBA" id="ARBA00007874"/>
    </source>
</evidence>
<evidence type="ECO:0000256" key="2">
    <source>
        <dbReference type="ARBA" id="ARBA00013529"/>
    </source>
</evidence>
<dbReference type="InterPro" id="IPR012675">
    <property type="entry name" value="Beta-grasp_dom_sf"/>
</dbReference>
<dbReference type="PROSITE" id="PS00197">
    <property type="entry name" value="2FE2S_FER_1"/>
    <property type="match status" value="1"/>
</dbReference>
<evidence type="ECO:0000256" key="4">
    <source>
        <dbReference type="ARBA" id="ARBA00022714"/>
    </source>
</evidence>
<dbReference type="InterPro" id="IPR001041">
    <property type="entry name" value="2Fe-2S_ferredoxin-type"/>
</dbReference>
<evidence type="ECO:0000256" key="9">
    <source>
        <dbReference type="RuleBase" id="RU364001"/>
    </source>
</evidence>
<comment type="cofactor">
    <cofactor evidence="9">
        <name>[2Fe-2S] cluster</name>
        <dbReference type="ChEBI" id="CHEBI:190135"/>
    </cofactor>
    <text evidence="9">Binds 1 [2Fe-2S] cluster.</text>
</comment>
<keyword evidence="3 9" id="KW-0813">Transport</keyword>
<dbReference type="GO" id="GO:0009507">
    <property type="term" value="C:chloroplast"/>
    <property type="evidence" value="ECO:0007669"/>
    <property type="project" value="UniProtKB-SubCell"/>
</dbReference>
<keyword evidence="6 9" id="KW-0249">Electron transport</keyword>
<dbReference type="RefSeq" id="YP_009546433.1">
    <property type="nucleotide sequence ID" value="NC_040156.1"/>
</dbReference>
<dbReference type="SUPFAM" id="SSF54292">
    <property type="entry name" value="2Fe-2S ferredoxin-like"/>
    <property type="match status" value="1"/>
</dbReference>
<dbReference type="Pfam" id="PF00111">
    <property type="entry name" value="Fer2"/>
    <property type="match status" value="1"/>
</dbReference>
<keyword evidence="9 11" id="KW-0934">Plastid</keyword>
<evidence type="ECO:0000256" key="3">
    <source>
        <dbReference type="ARBA" id="ARBA00022448"/>
    </source>
</evidence>
<geneLocation type="plastid" evidence="11"/>
<dbReference type="PANTHER" id="PTHR43112:SF3">
    <property type="entry name" value="FERREDOXIN-2, CHLOROPLASTIC"/>
    <property type="match status" value="1"/>
</dbReference>
<evidence type="ECO:0000256" key="8">
    <source>
        <dbReference type="ARBA" id="ARBA00023014"/>
    </source>
</evidence>
<dbReference type="InterPro" id="IPR010241">
    <property type="entry name" value="Fd_pln"/>
</dbReference>
<reference evidence="11" key="1">
    <citation type="journal article" date="2019" name="J. Phycol.">
        <title>Phylogenomics and multigene phylogenies decipher two new cryptic marine algae from California, Gelidium gabrielsonii and G. kathyanniae (Gelidiales, Rhodophyta).</title>
        <authorList>
            <person name="Boo G.H."/>
            <person name="Hughey J.R."/>
        </authorList>
    </citation>
    <scope>NUCLEOTIDE SEQUENCE</scope>
</reference>
<dbReference type="GeneID" id="38573009"/>
<dbReference type="EMBL" id="MG922860">
    <property type="protein sequence ID" value="AYO27781.1"/>
    <property type="molecule type" value="Genomic_DNA"/>
</dbReference>
<dbReference type="PROSITE" id="PS51085">
    <property type="entry name" value="2FE2S_FER_2"/>
    <property type="match status" value="1"/>
</dbReference>
<proteinExistence type="inferred from homology"/>
<dbReference type="NCBIfam" id="TIGR02008">
    <property type="entry name" value="fdx_plant"/>
    <property type="match status" value="1"/>
</dbReference>
<keyword evidence="5 9" id="KW-0479">Metal-binding</keyword>
<dbReference type="AlphaFoldDB" id="A0A3G2QXK3"/>
<protein>
    <recommendedName>
        <fullName evidence="2 9">Ferredoxin</fullName>
    </recommendedName>
</protein>
<keyword evidence="7 9" id="KW-0408">Iron</keyword>
<gene>
    <name evidence="11" type="primary">petF</name>
</gene>
<dbReference type="Gene3D" id="3.10.20.30">
    <property type="match status" value="1"/>
</dbReference>
<organism evidence="11">
    <name type="scientific">Gelidium gabrielsonii</name>
    <dbReference type="NCBI Taxonomy" id="2483892"/>
    <lineage>
        <taxon>Eukaryota</taxon>
        <taxon>Rhodophyta</taxon>
        <taxon>Florideophyceae</taxon>
        <taxon>Rhodymeniophycidae</taxon>
        <taxon>Gelidiales</taxon>
        <taxon>Gelidiaceae</taxon>
        <taxon>Gelidium</taxon>
    </lineage>
</organism>
<dbReference type="InterPro" id="IPR036010">
    <property type="entry name" value="2Fe-2S_ferredoxin-like_sf"/>
</dbReference>
<keyword evidence="8 9" id="KW-0411">Iron-sulfur</keyword>
<evidence type="ECO:0000256" key="7">
    <source>
        <dbReference type="ARBA" id="ARBA00023004"/>
    </source>
</evidence>
<accession>A0A3G2QXK3</accession>
<name>A0A3G2QXK3_9FLOR</name>
<comment type="function">
    <text evidence="9">Ferredoxins are iron-sulfur proteins that transfer electrons in a wide variety of metabolic reactions.</text>
</comment>
<dbReference type="PANTHER" id="PTHR43112">
    <property type="entry name" value="FERREDOXIN"/>
    <property type="match status" value="1"/>
</dbReference>
<comment type="similarity">
    <text evidence="1 9">Belongs to the 2Fe2S plant-type ferredoxin family.</text>
</comment>
<keyword evidence="4 9" id="KW-0001">2Fe-2S</keyword>
<feature type="domain" description="2Fe-2S ferredoxin-type" evidence="10">
    <location>
        <begin position="4"/>
        <end position="100"/>
    </location>
</feature>
<evidence type="ECO:0000256" key="5">
    <source>
        <dbReference type="ARBA" id="ARBA00022723"/>
    </source>
</evidence>
<keyword evidence="9" id="KW-0150">Chloroplast</keyword>
<comment type="subcellular location">
    <subcellularLocation>
        <location evidence="9">Plastid</location>
        <location evidence="9">Chloroplast</location>
    </subcellularLocation>
</comment>
<dbReference type="GO" id="GO:0009055">
    <property type="term" value="F:electron transfer activity"/>
    <property type="evidence" value="ECO:0007669"/>
    <property type="project" value="InterPro"/>
</dbReference>
<dbReference type="GO" id="GO:0022900">
    <property type="term" value="P:electron transport chain"/>
    <property type="evidence" value="ECO:0007669"/>
    <property type="project" value="InterPro"/>
</dbReference>
<evidence type="ECO:0000259" key="10">
    <source>
        <dbReference type="PROSITE" id="PS51085"/>
    </source>
</evidence>
<dbReference type="GO" id="GO:0051537">
    <property type="term" value="F:2 iron, 2 sulfur cluster binding"/>
    <property type="evidence" value="ECO:0007669"/>
    <property type="project" value="UniProtKB-KW"/>
</dbReference>
<evidence type="ECO:0000256" key="6">
    <source>
        <dbReference type="ARBA" id="ARBA00022982"/>
    </source>
</evidence>
<sequence length="103" mass="11324">MTDFVVTLITEGIENVEDAVHKINCADDSIILDVAEEEGIDLPYSCRSGSCSTCAGLLLEGEISQEDQSFLDDEQEEKGCVLTCIAYPLSDCTIKTHQEEELF</sequence>